<organism evidence="9 10">
    <name type="scientific">Natrinema salifodinae</name>
    <dbReference type="NCBI Taxonomy" id="1202768"/>
    <lineage>
        <taxon>Archaea</taxon>
        <taxon>Methanobacteriati</taxon>
        <taxon>Methanobacteriota</taxon>
        <taxon>Stenosarchaea group</taxon>
        <taxon>Halobacteria</taxon>
        <taxon>Halobacteriales</taxon>
        <taxon>Natrialbaceae</taxon>
        <taxon>Natrinema</taxon>
    </lineage>
</organism>
<dbReference type="RefSeq" id="WP_049992031.1">
    <property type="nucleotide sequence ID" value="NZ_FOIS01000002.1"/>
</dbReference>
<feature type="transmembrane region" description="Helical" evidence="7">
    <location>
        <begin position="42"/>
        <end position="63"/>
    </location>
</feature>
<dbReference type="InterPro" id="IPR031623">
    <property type="entry name" value="HisKA_4TM"/>
</dbReference>
<keyword evidence="7" id="KW-0812">Transmembrane</keyword>
<dbReference type="Gene3D" id="3.30.565.10">
    <property type="entry name" value="Histidine kinase-like ATPase, C-terminal domain"/>
    <property type="match status" value="1"/>
</dbReference>
<dbReference type="EC" id="2.7.13.3" evidence="2"/>
<keyword evidence="10" id="KW-1185">Reference proteome</keyword>
<dbReference type="SUPFAM" id="SSF47384">
    <property type="entry name" value="Homodimeric domain of signal transducing histidine kinase"/>
    <property type="match status" value="1"/>
</dbReference>
<dbReference type="PROSITE" id="PS50109">
    <property type="entry name" value="HIS_KIN"/>
    <property type="match status" value="1"/>
</dbReference>
<protein>
    <recommendedName>
        <fullName evidence="2">histidine kinase</fullName>
        <ecNumber evidence="2">2.7.13.3</ecNumber>
    </recommendedName>
</protein>
<dbReference type="SMART" id="SM00388">
    <property type="entry name" value="HisKA"/>
    <property type="match status" value="1"/>
</dbReference>
<dbReference type="Proteomes" id="UP000183275">
    <property type="component" value="Unassembled WGS sequence"/>
</dbReference>
<dbReference type="InterPro" id="IPR004358">
    <property type="entry name" value="Sig_transdc_His_kin-like_C"/>
</dbReference>
<dbReference type="InterPro" id="IPR003661">
    <property type="entry name" value="HisK_dim/P_dom"/>
</dbReference>
<dbReference type="InterPro" id="IPR005467">
    <property type="entry name" value="His_kinase_dom"/>
</dbReference>
<dbReference type="PANTHER" id="PTHR43304">
    <property type="entry name" value="PHYTOCHROME-LIKE PROTEIN CPH1"/>
    <property type="match status" value="1"/>
</dbReference>
<keyword evidence="4" id="KW-0808">Transferase</keyword>
<evidence type="ECO:0000256" key="7">
    <source>
        <dbReference type="SAM" id="Phobius"/>
    </source>
</evidence>
<evidence type="ECO:0000256" key="6">
    <source>
        <dbReference type="SAM" id="Coils"/>
    </source>
</evidence>
<gene>
    <name evidence="9" type="ORF">SAMN05216285_1370</name>
</gene>
<dbReference type="AlphaFoldDB" id="A0A1I0N7S3"/>
<dbReference type="Pfam" id="PF02518">
    <property type="entry name" value="HATPase_c"/>
    <property type="match status" value="1"/>
</dbReference>
<keyword evidence="6" id="KW-0175">Coiled coil</keyword>
<evidence type="ECO:0000313" key="10">
    <source>
        <dbReference type="Proteomes" id="UP000183275"/>
    </source>
</evidence>
<feature type="domain" description="Histidine kinase" evidence="8">
    <location>
        <begin position="167"/>
        <end position="380"/>
    </location>
</feature>
<evidence type="ECO:0000256" key="1">
    <source>
        <dbReference type="ARBA" id="ARBA00000085"/>
    </source>
</evidence>
<sequence>MATVNRVVSATRGRQAVIALGAMYVVLAVGWLFLWPTENKPFLNILFISILIGVPGLFLLYGGLQLPRTTIHSDFYLRIGCWCLGGIGGMLAVLLLYHLQPADNLSEPYRSVLVLTALSSVAGFGVGMYDAKAETQAREAAQRNQKLQEIQEQLKESNERLEQFAYAASHDLQEPLRMITSYLHLLERRYADDLDEEGEEFIEFAVDGAERMSEMIDGLLAYSRVETQGEPFEPVDLNEELADVQKNLELRITESNADITIDDLPRVTGDRSQLRQVFQNLLSNAIEYSGDETPTIFVTAERNDAMWTISVRDEGIGMQPDQQERIFEPFQRLHSHDEHAGTGIGLALCKRIIERHGGRIWVDSEPGEGATFSFTVPVRRPGNSSPPNQ</sequence>
<dbReference type="Pfam" id="PF16926">
    <property type="entry name" value="HisKA_4TM"/>
    <property type="match status" value="1"/>
</dbReference>
<comment type="catalytic activity">
    <reaction evidence="1">
        <text>ATP + protein L-histidine = ADP + protein N-phospho-L-histidine.</text>
        <dbReference type="EC" id="2.7.13.3"/>
    </reaction>
</comment>
<feature type="transmembrane region" description="Helical" evidence="7">
    <location>
        <begin position="16"/>
        <end position="36"/>
    </location>
</feature>
<dbReference type="InterPro" id="IPR036097">
    <property type="entry name" value="HisK_dim/P_sf"/>
</dbReference>
<dbReference type="Gene3D" id="1.10.287.130">
    <property type="match status" value="1"/>
</dbReference>
<evidence type="ECO:0000256" key="2">
    <source>
        <dbReference type="ARBA" id="ARBA00012438"/>
    </source>
</evidence>
<dbReference type="PANTHER" id="PTHR43304:SF1">
    <property type="entry name" value="PAC DOMAIN-CONTAINING PROTEIN"/>
    <property type="match status" value="1"/>
</dbReference>
<accession>A0A1I0N7S3</accession>
<dbReference type="SUPFAM" id="SSF55874">
    <property type="entry name" value="ATPase domain of HSP90 chaperone/DNA topoisomerase II/histidine kinase"/>
    <property type="match status" value="1"/>
</dbReference>
<name>A0A1I0N7S3_9EURY</name>
<dbReference type="FunFam" id="3.30.565.10:FF:000006">
    <property type="entry name" value="Sensor histidine kinase WalK"/>
    <property type="match status" value="1"/>
</dbReference>
<dbReference type="STRING" id="1202768.SAMN05216285_1370"/>
<feature type="coiled-coil region" evidence="6">
    <location>
        <begin position="130"/>
        <end position="167"/>
    </location>
</feature>
<dbReference type="SMART" id="SM00387">
    <property type="entry name" value="HATPase_c"/>
    <property type="match status" value="1"/>
</dbReference>
<dbReference type="InterPro" id="IPR003594">
    <property type="entry name" value="HATPase_dom"/>
</dbReference>
<dbReference type="GO" id="GO:0000155">
    <property type="term" value="F:phosphorelay sensor kinase activity"/>
    <property type="evidence" value="ECO:0007669"/>
    <property type="project" value="InterPro"/>
</dbReference>
<dbReference type="InterPro" id="IPR052162">
    <property type="entry name" value="Sensor_kinase/Photoreceptor"/>
</dbReference>
<dbReference type="Pfam" id="PF00512">
    <property type="entry name" value="HisKA"/>
    <property type="match status" value="1"/>
</dbReference>
<dbReference type="eggNOG" id="arCOG02358">
    <property type="taxonomic scope" value="Archaea"/>
</dbReference>
<keyword evidence="3" id="KW-0597">Phosphoprotein</keyword>
<keyword evidence="7" id="KW-1133">Transmembrane helix</keyword>
<reference evidence="10" key="1">
    <citation type="submission" date="2016-10" db="EMBL/GenBank/DDBJ databases">
        <authorList>
            <person name="Varghese N."/>
        </authorList>
    </citation>
    <scope>NUCLEOTIDE SEQUENCE [LARGE SCALE GENOMIC DNA]</scope>
    <source>
        <strain evidence="10">CGMCC 1.12284</strain>
    </source>
</reference>
<evidence type="ECO:0000256" key="3">
    <source>
        <dbReference type="ARBA" id="ARBA00022553"/>
    </source>
</evidence>
<evidence type="ECO:0000256" key="5">
    <source>
        <dbReference type="ARBA" id="ARBA00022777"/>
    </source>
</evidence>
<dbReference type="OrthoDB" id="342253at2157"/>
<evidence type="ECO:0000313" key="9">
    <source>
        <dbReference type="EMBL" id="SEV96482.1"/>
    </source>
</evidence>
<proteinExistence type="predicted"/>
<keyword evidence="5 9" id="KW-0418">Kinase</keyword>
<dbReference type="PRINTS" id="PR00344">
    <property type="entry name" value="BCTRLSENSOR"/>
</dbReference>
<feature type="transmembrane region" description="Helical" evidence="7">
    <location>
        <begin position="109"/>
        <end position="129"/>
    </location>
</feature>
<evidence type="ECO:0000259" key="8">
    <source>
        <dbReference type="PROSITE" id="PS50109"/>
    </source>
</evidence>
<dbReference type="InterPro" id="IPR036890">
    <property type="entry name" value="HATPase_C_sf"/>
</dbReference>
<evidence type="ECO:0000256" key="4">
    <source>
        <dbReference type="ARBA" id="ARBA00022679"/>
    </source>
</evidence>
<dbReference type="EMBL" id="FOIS01000002">
    <property type="protein sequence ID" value="SEV96482.1"/>
    <property type="molecule type" value="Genomic_DNA"/>
</dbReference>
<keyword evidence="7" id="KW-0472">Membrane</keyword>
<feature type="transmembrane region" description="Helical" evidence="7">
    <location>
        <begin position="75"/>
        <end position="97"/>
    </location>
</feature>
<dbReference type="CDD" id="cd00082">
    <property type="entry name" value="HisKA"/>
    <property type="match status" value="1"/>
</dbReference>